<gene>
    <name evidence="2" type="ORF">P154DRAFT_382197</name>
</gene>
<evidence type="ECO:0000313" key="2">
    <source>
        <dbReference type="EMBL" id="KAF1999803.1"/>
    </source>
</evidence>
<feature type="non-terminal residue" evidence="2">
    <location>
        <position position="122"/>
    </location>
</feature>
<organism evidence="2 3">
    <name type="scientific">Amniculicola lignicola CBS 123094</name>
    <dbReference type="NCBI Taxonomy" id="1392246"/>
    <lineage>
        <taxon>Eukaryota</taxon>
        <taxon>Fungi</taxon>
        <taxon>Dikarya</taxon>
        <taxon>Ascomycota</taxon>
        <taxon>Pezizomycotina</taxon>
        <taxon>Dothideomycetes</taxon>
        <taxon>Pleosporomycetidae</taxon>
        <taxon>Pleosporales</taxon>
        <taxon>Amniculicolaceae</taxon>
        <taxon>Amniculicola</taxon>
    </lineage>
</organism>
<dbReference type="NCBIfam" id="TIGR03833">
    <property type="entry name" value="YwbE family protein"/>
    <property type="match status" value="1"/>
</dbReference>
<name>A0A6A5WD47_9PLEO</name>
<proteinExistence type="predicted"/>
<dbReference type="EMBL" id="ML977593">
    <property type="protein sequence ID" value="KAF1999803.1"/>
    <property type="molecule type" value="Genomic_DNA"/>
</dbReference>
<feature type="compositionally biased region" description="Basic and acidic residues" evidence="1">
    <location>
        <begin position="85"/>
        <end position="94"/>
    </location>
</feature>
<protein>
    <submittedName>
        <fullName evidence="2">Uncharacterized protein</fullName>
    </submittedName>
</protein>
<reference evidence="2" key="1">
    <citation type="journal article" date="2020" name="Stud. Mycol.">
        <title>101 Dothideomycetes genomes: a test case for predicting lifestyles and emergence of pathogens.</title>
        <authorList>
            <person name="Haridas S."/>
            <person name="Albert R."/>
            <person name="Binder M."/>
            <person name="Bloem J."/>
            <person name="Labutti K."/>
            <person name="Salamov A."/>
            <person name="Andreopoulos B."/>
            <person name="Baker S."/>
            <person name="Barry K."/>
            <person name="Bills G."/>
            <person name="Bluhm B."/>
            <person name="Cannon C."/>
            <person name="Castanera R."/>
            <person name="Culley D."/>
            <person name="Daum C."/>
            <person name="Ezra D."/>
            <person name="Gonzalez J."/>
            <person name="Henrissat B."/>
            <person name="Kuo A."/>
            <person name="Liang C."/>
            <person name="Lipzen A."/>
            <person name="Lutzoni F."/>
            <person name="Magnuson J."/>
            <person name="Mondo S."/>
            <person name="Nolan M."/>
            <person name="Ohm R."/>
            <person name="Pangilinan J."/>
            <person name="Park H.-J."/>
            <person name="Ramirez L."/>
            <person name="Alfaro M."/>
            <person name="Sun H."/>
            <person name="Tritt A."/>
            <person name="Yoshinaga Y."/>
            <person name="Zwiers L.-H."/>
            <person name="Turgeon B."/>
            <person name="Goodwin S."/>
            <person name="Spatafora J."/>
            <person name="Crous P."/>
            <person name="Grigoriev I."/>
        </authorList>
    </citation>
    <scope>NUCLEOTIDE SEQUENCE</scope>
    <source>
        <strain evidence="2">CBS 123094</strain>
    </source>
</reference>
<feature type="region of interest" description="Disordered" evidence="1">
    <location>
        <begin position="55"/>
        <end position="94"/>
    </location>
</feature>
<feature type="compositionally biased region" description="Basic and acidic residues" evidence="1">
    <location>
        <begin position="60"/>
        <end position="74"/>
    </location>
</feature>
<keyword evidence="3" id="KW-1185">Reference proteome</keyword>
<dbReference type="AlphaFoldDB" id="A0A6A5WD47"/>
<dbReference type="Proteomes" id="UP000799779">
    <property type="component" value="Unassembled WGS sequence"/>
</dbReference>
<sequence length="122" mass="13540">VPSFSSISPGTPVSIVLKVDQPTGREVQGMVEEVLTRGDHPRGVKVKLRDGRVGRVQRLVGEEDGREGEEHEAQNEQPEPSEWSQEERRSVPELKSEMVKCPVCGIFEGDAKAVAWHVEGHF</sequence>
<accession>A0A6A5WD47</accession>
<dbReference type="Pfam" id="PF09962">
    <property type="entry name" value="DUF2196"/>
    <property type="match status" value="1"/>
</dbReference>
<dbReference type="InterPro" id="IPR019240">
    <property type="entry name" value="DUF2196"/>
</dbReference>
<evidence type="ECO:0000256" key="1">
    <source>
        <dbReference type="SAM" id="MobiDB-lite"/>
    </source>
</evidence>
<dbReference type="OrthoDB" id="20105at2759"/>
<evidence type="ECO:0000313" key="3">
    <source>
        <dbReference type="Proteomes" id="UP000799779"/>
    </source>
</evidence>
<dbReference type="PANTHER" id="PTHR40069:SF1">
    <property type="entry name" value="YWBE PROTEIN"/>
    <property type="match status" value="1"/>
</dbReference>
<feature type="non-terminal residue" evidence="2">
    <location>
        <position position="1"/>
    </location>
</feature>
<dbReference type="PANTHER" id="PTHR40069">
    <property type="entry name" value="YWBE PROTEIN"/>
    <property type="match status" value="1"/>
</dbReference>